<evidence type="ECO:0000256" key="1">
    <source>
        <dbReference type="ARBA" id="ARBA00009981"/>
    </source>
</evidence>
<sequence>MDAVKNGKLTFSRDQIITSSQAAKNFGEARHRAKQAPLYVSDRNDGIDTVIVDYNTFESLAVELEELRLQRFYDSAALRLAEGEADPKRCPVELADVMGKDRYVEWMAIDPDAVADEGLFE</sequence>
<reference evidence="2 3" key="1">
    <citation type="submission" date="2020-08" db="EMBL/GenBank/DDBJ databases">
        <authorList>
            <person name="Liu C."/>
            <person name="Sun Q."/>
        </authorList>
    </citation>
    <scope>NUCLEOTIDE SEQUENCE [LARGE SCALE GENOMIC DNA]</scope>
    <source>
        <strain evidence="2 3">N22</strain>
    </source>
</reference>
<protein>
    <recommendedName>
        <fullName evidence="4">Antitoxin</fullName>
    </recommendedName>
</protein>
<comment type="caution">
    <text evidence="2">The sequence shown here is derived from an EMBL/GenBank/DDBJ whole genome shotgun (WGS) entry which is preliminary data.</text>
</comment>
<dbReference type="AlphaFoldDB" id="A0A842JA40"/>
<evidence type="ECO:0000313" key="3">
    <source>
        <dbReference type="Proteomes" id="UP000587396"/>
    </source>
</evidence>
<dbReference type="EMBL" id="JACMSE010000002">
    <property type="protein sequence ID" value="MBC2888597.1"/>
    <property type="molecule type" value="Genomic_DNA"/>
</dbReference>
<evidence type="ECO:0000313" key="2">
    <source>
        <dbReference type="EMBL" id="MBC2888597.1"/>
    </source>
</evidence>
<dbReference type="Proteomes" id="UP000587396">
    <property type="component" value="Unassembled WGS sequence"/>
</dbReference>
<accession>A0A842JA40</accession>
<name>A0A842JA40_9ACTN</name>
<dbReference type="InterPro" id="IPR036165">
    <property type="entry name" value="YefM-like_sf"/>
</dbReference>
<comment type="similarity">
    <text evidence="1">Belongs to the phD/YefM antitoxin family.</text>
</comment>
<dbReference type="SUPFAM" id="SSF143120">
    <property type="entry name" value="YefM-like"/>
    <property type="match status" value="1"/>
</dbReference>
<dbReference type="RefSeq" id="WP_185904554.1">
    <property type="nucleotide sequence ID" value="NZ_JACMSE010000002.1"/>
</dbReference>
<gene>
    <name evidence="2" type="ORF">H7313_04435</name>
</gene>
<proteinExistence type="inferred from homology"/>
<evidence type="ECO:0008006" key="4">
    <source>
        <dbReference type="Google" id="ProtNLM"/>
    </source>
</evidence>
<keyword evidence="3" id="KW-1185">Reference proteome</keyword>
<organism evidence="2 3">
    <name type="scientific">Gordonibacter massiliensis</name>
    <name type="common">ex Traore et al. 2017</name>
    <dbReference type="NCBI Taxonomy" id="1841863"/>
    <lineage>
        <taxon>Bacteria</taxon>
        <taxon>Bacillati</taxon>
        <taxon>Actinomycetota</taxon>
        <taxon>Coriobacteriia</taxon>
        <taxon>Eggerthellales</taxon>
        <taxon>Eggerthellaceae</taxon>
        <taxon>Gordonibacter</taxon>
    </lineage>
</organism>